<dbReference type="InterPro" id="IPR036875">
    <property type="entry name" value="Znf_CCHC_sf"/>
</dbReference>
<evidence type="ECO:0000259" key="3">
    <source>
        <dbReference type="PROSITE" id="PS50158"/>
    </source>
</evidence>
<gene>
    <name evidence="4" type="primary">G4N6D4</name>
</gene>
<dbReference type="Gene3D" id="4.10.60.10">
    <property type="entry name" value="Zinc finger, CCHC-type"/>
    <property type="match status" value="1"/>
</dbReference>
<dbReference type="InterPro" id="IPR001878">
    <property type="entry name" value="Znf_CCHC"/>
</dbReference>
<dbReference type="GO" id="GO:0003676">
    <property type="term" value="F:nucleic acid binding"/>
    <property type="evidence" value="ECO:0007669"/>
    <property type="project" value="InterPro"/>
</dbReference>
<evidence type="ECO:0000313" key="4">
    <source>
        <dbReference type="EMBL" id="VWP01239.1"/>
    </source>
</evidence>
<sequence>MAPSIPKLDDTNYAEWRMFMKALLTRQGLWGVASGTVTCPLGSQNARPVVAWHKKNDEALAEIILNLHPDQLSHARGSDDAHTVWTSLQTVHQSRGFGTRLSRRRNFFSMVKRDEQSMTSWIAEVRRAAFLLEEIGAVVNEEDVILVLTKLPSTFDNIVVNLDSTPPQDLTVDYVIQRLINEESRQASNSLSVDGAIAGVARARARTPLSQITCFRCSQKGHYQSDCPLPAPANAPTGAQAAAAC</sequence>
<dbReference type="PANTHER" id="PTHR47481">
    <property type="match status" value="1"/>
</dbReference>
<accession>A0A5K1K7I2</accession>
<keyword evidence="1" id="KW-0507">mRNA processing</keyword>
<dbReference type="SMART" id="SM00343">
    <property type="entry name" value="ZnF_C2HC"/>
    <property type="match status" value="1"/>
</dbReference>
<dbReference type="SUPFAM" id="SSF57756">
    <property type="entry name" value="Retrovirus zinc finger-like domains"/>
    <property type="match status" value="1"/>
</dbReference>
<keyword evidence="2" id="KW-0862">Zinc</keyword>
<dbReference type="Pfam" id="PF14223">
    <property type="entry name" value="Retrotran_gag_2"/>
    <property type="match status" value="1"/>
</dbReference>
<organism evidence="4">
    <name type="scientific">Ganoderma boninense</name>
    <dbReference type="NCBI Taxonomy" id="34458"/>
    <lineage>
        <taxon>Eukaryota</taxon>
        <taxon>Fungi</taxon>
        <taxon>Dikarya</taxon>
        <taxon>Basidiomycota</taxon>
        <taxon>Agaricomycotina</taxon>
        <taxon>Agaricomycetes</taxon>
        <taxon>Polyporales</taxon>
        <taxon>Polyporaceae</taxon>
        <taxon>Ganoderma</taxon>
    </lineage>
</organism>
<evidence type="ECO:0000256" key="1">
    <source>
        <dbReference type="ARBA" id="ARBA00022664"/>
    </source>
</evidence>
<dbReference type="GO" id="GO:0008270">
    <property type="term" value="F:zinc ion binding"/>
    <property type="evidence" value="ECO:0007669"/>
    <property type="project" value="UniProtKB-KW"/>
</dbReference>
<protein>
    <submittedName>
        <fullName evidence="4">cAMP-independent regulatory protein pac2</fullName>
    </submittedName>
</protein>
<dbReference type="EMBL" id="LR729211">
    <property type="protein sequence ID" value="VWP01239.1"/>
    <property type="molecule type" value="Genomic_DNA"/>
</dbReference>
<keyword evidence="2" id="KW-0863">Zinc-finger</keyword>
<dbReference type="Pfam" id="PF00098">
    <property type="entry name" value="zf-CCHC"/>
    <property type="match status" value="1"/>
</dbReference>
<dbReference type="PROSITE" id="PS50158">
    <property type="entry name" value="ZF_CCHC"/>
    <property type="match status" value="1"/>
</dbReference>
<reference evidence="4" key="1">
    <citation type="submission" date="2019-10" db="EMBL/GenBank/DDBJ databases">
        <authorList>
            <person name="Nor Muhammad N."/>
        </authorList>
    </citation>
    <scope>NUCLEOTIDE SEQUENCE</scope>
</reference>
<feature type="domain" description="CCHC-type" evidence="3">
    <location>
        <begin position="214"/>
        <end position="228"/>
    </location>
</feature>
<evidence type="ECO:0000256" key="2">
    <source>
        <dbReference type="PROSITE-ProRule" id="PRU00047"/>
    </source>
</evidence>
<proteinExistence type="predicted"/>
<keyword evidence="2" id="KW-0479">Metal-binding</keyword>
<dbReference type="PANTHER" id="PTHR47481:SF31">
    <property type="entry name" value="OS01G0873500 PROTEIN"/>
    <property type="match status" value="1"/>
</dbReference>
<dbReference type="AlphaFoldDB" id="A0A5K1K7I2"/>
<name>A0A5K1K7I2_9APHY</name>
<dbReference type="GO" id="GO:0006397">
    <property type="term" value="P:mRNA processing"/>
    <property type="evidence" value="ECO:0007669"/>
    <property type="project" value="UniProtKB-KW"/>
</dbReference>